<gene>
    <name evidence="8" type="ORF">MAN_06593</name>
</gene>
<dbReference type="GO" id="GO:0022857">
    <property type="term" value="F:transmembrane transporter activity"/>
    <property type="evidence" value="ECO:0007669"/>
    <property type="project" value="InterPro"/>
</dbReference>
<feature type="transmembrane region" description="Helical" evidence="6">
    <location>
        <begin position="44"/>
        <end position="64"/>
    </location>
</feature>
<keyword evidence="9" id="KW-1185">Reference proteome</keyword>
<evidence type="ECO:0000313" key="9">
    <source>
        <dbReference type="Proteomes" id="UP000031186"/>
    </source>
</evidence>
<feature type="transmembrane region" description="Helical" evidence="6">
    <location>
        <begin position="352"/>
        <end position="375"/>
    </location>
</feature>
<feature type="transmembrane region" description="Helical" evidence="6">
    <location>
        <begin position="136"/>
        <end position="161"/>
    </location>
</feature>
<comment type="subcellular location">
    <subcellularLocation>
        <location evidence="1">Membrane</location>
        <topology evidence="1">Multi-pass membrane protein</topology>
    </subcellularLocation>
</comment>
<sequence>MSTEHHDPPGTVLLSSEQSGSIIYQPQPSDDPEDPLNWSTLRKCVSLGLVLSYVLLTFVVLDIPPVAYGQLVEDIGITFQLSNVAAALNFAGLAIGGVLLIPFTYRYGRRPIYLISIAVQLAAAIWAARITSKGEYLASSMLGGLGGAISETIVQITIVDLVFVHQYATMNGVFLVTQGVGAYLGPVAAGYIVQSQGWRWMWWWCVIFIASTLVLVLLFFEETTYVAAIDGTPVAASPKDDTDESVGKEWQEVVTLANTASIGSTPPKSASRPFRGRGVTSSKPLRKRLALVTHTEGPIKHHFLAPFTILFQFPAVAYTAVTVGSVMSWMAVMISVAATRMIEPPYNFGPSAIGLINLAPFVGQLISGLLAAPFSDKCIVKMARRNGGLYEPEMRLWLALPGAVLVPAGVLMFGIGIAHNAHWGVLTTGIAIFASGFTLALDIALAYLQDCYPNIIGDALVIVVFARNAIAVIILFYLSPWLDRMGLQNMFIMIGVLSFVILLAPLPLLRWGKRARIMTTKNYQYHSLRQPSRRAM</sequence>
<evidence type="ECO:0000259" key="7">
    <source>
        <dbReference type="PROSITE" id="PS50850"/>
    </source>
</evidence>
<dbReference type="Proteomes" id="UP000031186">
    <property type="component" value="Unassembled WGS sequence"/>
</dbReference>
<dbReference type="Gene3D" id="1.20.1250.20">
    <property type="entry name" value="MFS general substrate transporter like domains"/>
    <property type="match status" value="1"/>
</dbReference>
<feature type="transmembrane region" description="Helical" evidence="6">
    <location>
        <begin position="112"/>
        <end position="130"/>
    </location>
</feature>
<dbReference type="PANTHER" id="PTHR23502:SF50">
    <property type="entry name" value="TRANSPORTER, PUTATIVE (AFU_ORTHOLOGUE AFUA_5G00430)-RELATED"/>
    <property type="match status" value="1"/>
</dbReference>
<dbReference type="InterPro" id="IPR020846">
    <property type="entry name" value="MFS_dom"/>
</dbReference>
<evidence type="ECO:0000256" key="1">
    <source>
        <dbReference type="ARBA" id="ARBA00004141"/>
    </source>
</evidence>
<feature type="transmembrane region" description="Helical" evidence="6">
    <location>
        <begin position="309"/>
        <end position="332"/>
    </location>
</feature>
<dbReference type="EMBL" id="AZNF01000008">
    <property type="protein sequence ID" value="KID64419.1"/>
    <property type="molecule type" value="Genomic_DNA"/>
</dbReference>
<organism evidence="8 9">
    <name type="scientific">Metarhizium anisopliae (strain ARSEF 549)</name>
    <dbReference type="NCBI Taxonomy" id="3151832"/>
    <lineage>
        <taxon>Eukaryota</taxon>
        <taxon>Fungi</taxon>
        <taxon>Dikarya</taxon>
        <taxon>Ascomycota</taxon>
        <taxon>Pezizomycotina</taxon>
        <taxon>Sordariomycetes</taxon>
        <taxon>Hypocreomycetidae</taxon>
        <taxon>Hypocreales</taxon>
        <taxon>Clavicipitaceae</taxon>
        <taxon>Metarhizium</taxon>
    </lineage>
</organism>
<proteinExistence type="predicted"/>
<protein>
    <submittedName>
        <fullName evidence="8">Major facilitator superfamily transporter</fullName>
    </submittedName>
</protein>
<evidence type="ECO:0000256" key="6">
    <source>
        <dbReference type="SAM" id="Phobius"/>
    </source>
</evidence>
<feature type="transmembrane region" description="Helical" evidence="6">
    <location>
        <begin position="200"/>
        <end position="220"/>
    </location>
</feature>
<evidence type="ECO:0000256" key="3">
    <source>
        <dbReference type="ARBA" id="ARBA00022989"/>
    </source>
</evidence>
<feature type="transmembrane region" description="Helical" evidence="6">
    <location>
        <begin position="423"/>
        <end position="448"/>
    </location>
</feature>
<feature type="non-terminal residue" evidence="8">
    <location>
        <position position="1"/>
    </location>
</feature>
<feature type="transmembrane region" description="Helical" evidence="6">
    <location>
        <begin position="84"/>
        <end position="105"/>
    </location>
</feature>
<evidence type="ECO:0000256" key="5">
    <source>
        <dbReference type="SAM" id="MobiDB-lite"/>
    </source>
</evidence>
<dbReference type="Pfam" id="PF07690">
    <property type="entry name" value="MFS_1"/>
    <property type="match status" value="1"/>
</dbReference>
<comment type="caution">
    <text evidence="8">The sequence shown here is derived from an EMBL/GenBank/DDBJ whole genome shotgun (WGS) entry which is preliminary data.</text>
</comment>
<evidence type="ECO:0000256" key="2">
    <source>
        <dbReference type="ARBA" id="ARBA00022692"/>
    </source>
</evidence>
<name>A0A0B4G7P9_METAF</name>
<dbReference type="SUPFAM" id="SSF103473">
    <property type="entry name" value="MFS general substrate transporter"/>
    <property type="match status" value="1"/>
</dbReference>
<keyword evidence="2 6" id="KW-0812">Transmembrane</keyword>
<dbReference type="InterPro" id="IPR036259">
    <property type="entry name" value="MFS_trans_sf"/>
</dbReference>
<keyword evidence="4 6" id="KW-0472">Membrane</keyword>
<dbReference type="OrthoDB" id="5215911at2759"/>
<dbReference type="PROSITE" id="PS50850">
    <property type="entry name" value="MFS"/>
    <property type="match status" value="1"/>
</dbReference>
<feature type="transmembrane region" description="Helical" evidence="6">
    <location>
        <begin position="173"/>
        <end position="194"/>
    </location>
</feature>
<feature type="transmembrane region" description="Helical" evidence="6">
    <location>
        <begin position="396"/>
        <end position="417"/>
    </location>
</feature>
<feature type="transmembrane region" description="Helical" evidence="6">
    <location>
        <begin position="490"/>
        <end position="509"/>
    </location>
</feature>
<accession>A0A0B4G7P9</accession>
<feature type="transmembrane region" description="Helical" evidence="6">
    <location>
        <begin position="455"/>
        <end position="478"/>
    </location>
</feature>
<dbReference type="InterPro" id="IPR011701">
    <property type="entry name" value="MFS"/>
</dbReference>
<evidence type="ECO:0000256" key="4">
    <source>
        <dbReference type="ARBA" id="ARBA00023136"/>
    </source>
</evidence>
<dbReference type="HOGENOM" id="CLU_008455_13_3_1"/>
<keyword evidence="3 6" id="KW-1133">Transmembrane helix</keyword>
<feature type="domain" description="Major facilitator superfamily (MFS) profile" evidence="7">
    <location>
        <begin position="45"/>
        <end position="513"/>
    </location>
</feature>
<evidence type="ECO:0000313" key="8">
    <source>
        <dbReference type="EMBL" id="KID64419.1"/>
    </source>
</evidence>
<dbReference type="VEuPathDB" id="FungiDB:MAN_06593"/>
<dbReference type="PANTHER" id="PTHR23502">
    <property type="entry name" value="MAJOR FACILITATOR SUPERFAMILY"/>
    <property type="match status" value="1"/>
</dbReference>
<dbReference type="GO" id="GO:0005886">
    <property type="term" value="C:plasma membrane"/>
    <property type="evidence" value="ECO:0007669"/>
    <property type="project" value="TreeGrafter"/>
</dbReference>
<dbReference type="AlphaFoldDB" id="A0A0B4G7P9"/>
<reference evidence="8 9" key="1">
    <citation type="journal article" date="2014" name="Proc. Natl. Acad. Sci. U.S.A.">
        <title>Trajectory and genomic determinants of fungal-pathogen speciation and host adaptation.</title>
        <authorList>
            <person name="Hu X."/>
            <person name="Xiao G."/>
            <person name="Zheng P."/>
            <person name="Shang Y."/>
            <person name="Su Y."/>
            <person name="Zhang X."/>
            <person name="Liu X."/>
            <person name="Zhan S."/>
            <person name="St Leger R.J."/>
            <person name="Wang C."/>
        </authorList>
    </citation>
    <scope>NUCLEOTIDE SEQUENCE [LARGE SCALE GENOMIC DNA]</scope>
    <source>
        <strain evidence="8 9">ARSEF 549</strain>
    </source>
</reference>
<feature type="region of interest" description="Disordered" evidence="5">
    <location>
        <begin position="261"/>
        <end position="280"/>
    </location>
</feature>